<dbReference type="AlphaFoldDB" id="Z9JHW1"/>
<dbReference type="EMBL" id="JDSQ01000018">
    <property type="protein sequence ID" value="EWS77563.1"/>
    <property type="molecule type" value="Genomic_DNA"/>
</dbReference>
<comment type="caution">
    <text evidence="1">The sequence shown here is derived from an EMBL/GenBank/DDBJ whole genome shotgun (WGS) entry which is preliminary data.</text>
</comment>
<evidence type="ECO:0000313" key="2">
    <source>
        <dbReference type="Proteomes" id="UP000020406"/>
    </source>
</evidence>
<gene>
    <name evidence="1" type="ORF">AF72_10130</name>
</gene>
<dbReference type="Proteomes" id="UP000020406">
    <property type="component" value="Unassembled WGS sequence"/>
</dbReference>
<accession>Z9JHW1</accession>
<dbReference type="KEGG" id="xtw:AB672_02160"/>
<evidence type="ECO:0000313" key="1">
    <source>
        <dbReference type="EMBL" id="EWS77563.1"/>
    </source>
</evidence>
<dbReference type="PATRIC" id="fig|1444770.3.peg.2404"/>
<organism evidence="1 2">
    <name type="scientific">Xylella taiwanensis</name>
    <dbReference type="NCBI Taxonomy" id="1444770"/>
    <lineage>
        <taxon>Bacteria</taxon>
        <taxon>Pseudomonadati</taxon>
        <taxon>Pseudomonadota</taxon>
        <taxon>Gammaproteobacteria</taxon>
        <taxon>Lysobacterales</taxon>
        <taxon>Lysobacteraceae</taxon>
        <taxon>Xylella</taxon>
    </lineage>
</organism>
<reference evidence="1 2" key="1">
    <citation type="journal article" date="2014" name="Genome Announc.">
        <title>Draft Genome Sequence of Xylella fastidiosa Pear Leaf Scorch Strain in Taiwan.</title>
        <authorList>
            <person name="Su C.C."/>
            <person name="Deng W.L."/>
            <person name="Jan F.J."/>
            <person name="Chang C.J."/>
            <person name="Huang H."/>
            <person name="Chen J."/>
        </authorList>
    </citation>
    <scope>NUCLEOTIDE SEQUENCE [LARGE SCALE GENOMIC DNA]</scope>
    <source>
        <strain evidence="1 2">PLS229</strain>
    </source>
</reference>
<name>Z9JHW1_9GAMM</name>
<sequence length="101" mass="10832">MGQIGTACTAITFSTPLVYQVVTVWPTPDALESKATHVLAASLAKHSTSVWDIGLAGNRRSLGDCSEGYRQAQGQILDIPSHLRKGVLGVGIYHLARINHH</sequence>
<protein>
    <submittedName>
        <fullName evidence="1">Uncharacterized protein</fullName>
    </submittedName>
</protein>
<proteinExistence type="predicted"/>